<protein>
    <submittedName>
        <fullName evidence="1">Uncharacterized protein</fullName>
    </submittedName>
</protein>
<proteinExistence type="predicted"/>
<reference evidence="1 2" key="1">
    <citation type="submission" date="2016-10" db="EMBL/GenBank/DDBJ databases">
        <title>Paenibacillus species isolates.</title>
        <authorList>
            <person name="Beno S.M."/>
        </authorList>
    </citation>
    <scope>NUCLEOTIDE SEQUENCE [LARGE SCALE GENOMIC DNA]</scope>
    <source>
        <strain evidence="1 2">FSL H7-0710</strain>
    </source>
</reference>
<dbReference type="RefSeq" id="WP_076119257.1">
    <property type="nucleotide sequence ID" value="NZ_MPTC01000008.1"/>
</dbReference>
<organism evidence="1 2">
    <name type="scientific">Paenibacillus odorifer</name>
    <dbReference type="NCBI Taxonomy" id="189426"/>
    <lineage>
        <taxon>Bacteria</taxon>
        <taxon>Bacillati</taxon>
        <taxon>Bacillota</taxon>
        <taxon>Bacilli</taxon>
        <taxon>Bacillales</taxon>
        <taxon>Paenibacillaceae</taxon>
        <taxon>Paenibacillus</taxon>
    </lineage>
</organism>
<name>A0A1R0Y1A8_9BACL</name>
<sequence length="201" mass="23389">MLDHLSTLFEENGFSRMSFIQKLPYYDIELKKHSMKFTDILKFDCIYADQEIREVFVIASKLKSVFTQEEIKNCEQEIANFINFHPSNSLRFNITLILLCPLNFTKKMKKIPADILDVLGSEKDKYFCKKIFLDSTNPNAEEELSILPLVPINISVKDKANGYSGITLKLKEFMNDELFKELTKIEDEPDIEIIEKNLFIG</sequence>
<gene>
    <name evidence="1" type="ORF">BSK52_11840</name>
</gene>
<dbReference type="EMBL" id="MPTC01000008">
    <property type="protein sequence ID" value="OMD41115.1"/>
    <property type="molecule type" value="Genomic_DNA"/>
</dbReference>
<dbReference type="AlphaFoldDB" id="A0A1R0Y1A8"/>
<dbReference type="Proteomes" id="UP000187439">
    <property type="component" value="Unassembled WGS sequence"/>
</dbReference>
<accession>A0A1R0Y1A8</accession>
<evidence type="ECO:0000313" key="2">
    <source>
        <dbReference type="Proteomes" id="UP000187439"/>
    </source>
</evidence>
<comment type="caution">
    <text evidence="1">The sequence shown here is derived from an EMBL/GenBank/DDBJ whole genome shotgun (WGS) entry which is preliminary data.</text>
</comment>
<evidence type="ECO:0000313" key="1">
    <source>
        <dbReference type="EMBL" id="OMD41115.1"/>
    </source>
</evidence>